<name>A0A1G9C0S3_ANEMI</name>
<accession>A0A1G9C0S3</accession>
<organism evidence="1 2">
    <name type="scientific">Aneurinibacillus migulanus</name>
    <name type="common">Bacillus migulanus</name>
    <dbReference type="NCBI Taxonomy" id="47500"/>
    <lineage>
        <taxon>Bacteria</taxon>
        <taxon>Bacillati</taxon>
        <taxon>Bacillota</taxon>
        <taxon>Bacilli</taxon>
        <taxon>Bacillales</taxon>
        <taxon>Paenibacillaceae</taxon>
        <taxon>Aneurinibacillus group</taxon>
        <taxon>Aneurinibacillus</taxon>
    </lineage>
</organism>
<protein>
    <submittedName>
        <fullName evidence="1">Uncharacterized protein</fullName>
    </submittedName>
</protein>
<dbReference type="Proteomes" id="UP000182836">
    <property type="component" value="Unassembled WGS sequence"/>
</dbReference>
<dbReference type="AlphaFoldDB" id="A0A1G9C0S3"/>
<sequence length="50" mass="5988">MCPAIRQKKETLQQLLQVVNREDNLLDGETIFKRKSERVWNEEKSMGRQI</sequence>
<dbReference type="EMBL" id="FNED01000056">
    <property type="protein sequence ID" value="SDK45248.1"/>
    <property type="molecule type" value="Genomic_DNA"/>
</dbReference>
<gene>
    <name evidence="1" type="ORF">SAMN04487909_15619</name>
</gene>
<evidence type="ECO:0000313" key="1">
    <source>
        <dbReference type="EMBL" id="SDK45248.1"/>
    </source>
</evidence>
<reference evidence="1 2" key="1">
    <citation type="submission" date="2016-10" db="EMBL/GenBank/DDBJ databases">
        <authorList>
            <person name="de Groot N.N."/>
        </authorList>
    </citation>
    <scope>NUCLEOTIDE SEQUENCE [LARGE SCALE GENOMIC DNA]</scope>
    <source>
        <strain evidence="1 2">DSM 2895</strain>
    </source>
</reference>
<proteinExistence type="predicted"/>
<evidence type="ECO:0000313" key="2">
    <source>
        <dbReference type="Proteomes" id="UP000182836"/>
    </source>
</evidence>